<evidence type="ECO:0000256" key="2">
    <source>
        <dbReference type="ARBA" id="ARBA00007577"/>
    </source>
</evidence>
<dbReference type="CDD" id="cd18577">
    <property type="entry name" value="ABC_6TM_Pgp_ABCB1_D1_like"/>
    <property type="match status" value="1"/>
</dbReference>
<keyword evidence="4 11" id="KW-0812">Transmembrane</keyword>
<dbReference type="SUPFAM" id="SSF52540">
    <property type="entry name" value="P-loop containing nucleoside triphosphate hydrolases"/>
    <property type="match status" value="3"/>
</dbReference>
<keyword evidence="7" id="KW-0067">ATP-binding</keyword>
<organism evidence="14 15">
    <name type="scientific">Bionectria ochroleuca</name>
    <name type="common">Gliocladium roseum</name>
    <dbReference type="NCBI Taxonomy" id="29856"/>
    <lineage>
        <taxon>Eukaryota</taxon>
        <taxon>Fungi</taxon>
        <taxon>Dikarya</taxon>
        <taxon>Ascomycota</taxon>
        <taxon>Pezizomycotina</taxon>
        <taxon>Sordariomycetes</taxon>
        <taxon>Hypocreomycetidae</taxon>
        <taxon>Hypocreales</taxon>
        <taxon>Bionectriaceae</taxon>
        <taxon>Clonostachys</taxon>
    </lineage>
</organism>
<feature type="transmembrane region" description="Helical" evidence="11">
    <location>
        <begin position="881"/>
        <end position="903"/>
    </location>
</feature>
<accession>A0ABY6UC63</accession>
<dbReference type="Proteomes" id="UP000766486">
    <property type="component" value="Unassembled WGS sequence"/>
</dbReference>
<keyword evidence="15" id="KW-1185">Reference proteome</keyword>
<comment type="caution">
    <text evidence="14">The sequence shown here is derived from an EMBL/GenBank/DDBJ whole genome shotgun (WGS) entry which is preliminary data.</text>
</comment>
<feature type="region of interest" description="Disordered" evidence="10">
    <location>
        <begin position="707"/>
        <end position="739"/>
    </location>
</feature>
<reference evidence="14 15" key="1">
    <citation type="submission" date="2019-06" db="EMBL/GenBank/DDBJ databases">
        <authorList>
            <person name="Broberg M."/>
        </authorList>
    </citation>
    <scope>NUCLEOTIDE SEQUENCE [LARGE SCALE GENOMIC DNA]</scope>
</reference>
<feature type="transmembrane region" description="Helical" evidence="11">
    <location>
        <begin position="909"/>
        <end position="929"/>
    </location>
</feature>
<protein>
    <submittedName>
        <fullName evidence="14">Uncharacterized protein</fullName>
    </submittedName>
</protein>
<feature type="transmembrane region" description="Helical" evidence="11">
    <location>
        <begin position="128"/>
        <end position="145"/>
    </location>
</feature>
<comment type="similarity">
    <text evidence="2">Belongs to the ABC transporter superfamily. ABCB family. Multidrug resistance exporter (TC 3.A.1.201) subfamily.</text>
</comment>
<feature type="transmembrane region" description="Helical" evidence="11">
    <location>
        <begin position="68"/>
        <end position="94"/>
    </location>
</feature>
<feature type="domain" description="ABC transporter" evidence="12">
    <location>
        <begin position="1088"/>
        <end position="1325"/>
    </location>
</feature>
<dbReference type="SUPFAM" id="SSF90123">
    <property type="entry name" value="ABC transporter transmembrane region"/>
    <property type="match status" value="2"/>
</dbReference>
<keyword evidence="8 11" id="KW-1133">Transmembrane helix</keyword>
<feature type="transmembrane region" description="Helical" evidence="11">
    <location>
        <begin position="806"/>
        <end position="827"/>
    </location>
</feature>
<feature type="compositionally biased region" description="Basic and acidic residues" evidence="10">
    <location>
        <begin position="38"/>
        <end position="47"/>
    </location>
</feature>
<evidence type="ECO:0000256" key="10">
    <source>
        <dbReference type="SAM" id="MobiDB-lite"/>
    </source>
</evidence>
<dbReference type="InterPro" id="IPR017871">
    <property type="entry name" value="ABC_transporter-like_CS"/>
</dbReference>
<feature type="domain" description="ABC transmembrane type-1" evidence="13">
    <location>
        <begin position="764"/>
        <end position="1053"/>
    </location>
</feature>
<feature type="region of interest" description="Disordered" evidence="10">
    <location>
        <begin position="1"/>
        <end position="47"/>
    </location>
</feature>
<keyword evidence="6" id="KW-0547">Nucleotide-binding</keyword>
<keyword evidence="5" id="KW-0677">Repeat</keyword>
<keyword evidence="3" id="KW-0813">Transport</keyword>
<evidence type="ECO:0000256" key="4">
    <source>
        <dbReference type="ARBA" id="ARBA00022692"/>
    </source>
</evidence>
<dbReference type="InterPro" id="IPR003593">
    <property type="entry name" value="AAA+_ATPase"/>
</dbReference>
<dbReference type="PANTHER" id="PTHR43394:SF11">
    <property type="entry name" value="ATP-BINDING CASSETTE TRANSPORTER"/>
    <property type="match status" value="1"/>
</dbReference>
<feature type="domain" description="ABC transporter" evidence="12">
    <location>
        <begin position="408"/>
        <end position="691"/>
    </location>
</feature>
<evidence type="ECO:0000256" key="5">
    <source>
        <dbReference type="ARBA" id="ARBA00022737"/>
    </source>
</evidence>
<dbReference type="PROSITE" id="PS50893">
    <property type="entry name" value="ABC_TRANSPORTER_2"/>
    <property type="match status" value="2"/>
</dbReference>
<dbReference type="InterPro" id="IPR003439">
    <property type="entry name" value="ABC_transporter-like_ATP-bd"/>
</dbReference>
<dbReference type="PROSITE" id="PS00211">
    <property type="entry name" value="ABC_TRANSPORTER_1"/>
    <property type="match status" value="2"/>
</dbReference>
<dbReference type="PROSITE" id="PS50929">
    <property type="entry name" value="ABC_TM1F"/>
    <property type="match status" value="2"/>
</dbReference>
<feature type="transmembrane region" description="Helical" evidence="11">
    <location>
        <begin position="311"/>
        <end position="333"/>
    </location>
</feature>
<evidence type="ECO:0000256" key="11">
    <source>
        <dbReference type="SAM" id="Phobius"/>
    </source>
</evidence>
<dbReference type="PANTHER" id="PTHR43394">
    <property type="entry name" value="ATP-DEPENDENT PERMEASE MDL1, MITOCHONDRIAL"/>
    <property type="match status" value="1"/>
</dbReference>
<dbReference type="Gene3D" id="1.20.1560.10">
    <property type="entry name" value="ABC transporter type 1, transmembrane domain"/>
    <property type="match status" value="1"/>
</dbReference>
<evidence type="ECO:0000256" key="8">
    <source>
        <dbReference type="ARBA" id="ARBA00022989"/>
    </source>
</evidence>
<evidence type="ECO:0000259" key="13">
    <source>
        <dbReference type="PROSITE" id="PS50929"/>
    </source>
</evidence>
<dbReference type="Pfam" id="PF00664">
    <property type="entry name" value="ABC_membrane"/>
    <property type="match status" value="2"/>
</dbReference>
<comment type="subcellular location">
    <subcellularLocation>
        <location evidence="1">Membrane</location>
        <topology evidence="1">Multi-pass membrane protein</topology>
    </subcellularLocation>
</comment>
<dbReference type="CDD" id="cd18578">
    <property type="entry name" value="ABC_6TM_Pgp_ABCB1_D2_like"/>
    <property type="match status" value="1"/>
</dbReference>
<dbReference type="Pfam" id="PF00005">
    <property type="entry name" value="ABC_tran"/>
    <property type="match status" value="2"/>
</dbReference>
<sequence length="1330" mass="145823">MADEKSQQAEVVSSTADQTPSNEKATQGAVVTSVPDAEENKDKHARPERTATFQDYMRIFRYATKWDLAAYAAGLVAAIGSGVTMPLMNVIFGISTSLAHDLWLWNCRFVGKFSEFSTGKVDGFEKDINQLALTMFGLFLARFGLGSINKFAFRMIGIRLSAAIRLHYLKSLFGQTIHVTDILPPGYAVGTITSTSNILQLGISEKLGVFVEYNSLIIASIIVSFTWSWELTLVTFSGVVFILLAVSIILPLVLKGHARMGKSDSGSAAVASEALASIRMIMACGAEKRTVERYAAFVDESKKHAQFVSPLISLQFSLVFFGAFASFGLAFWYGTRAFIQGRIDSVGVITVVLLSVMMTVFSLERVSTPLLAVGKASVAACEFWTVIDAPQPNKGHLKDPEVSATQDIVFDKVTFAYPSRSHVKILDNLDLTIEAGKITAIVGPSGSGKSTIVGLIERWYSLHEQYVIAKAVEKKKDKKKDEEEEEAQAAEPEETGPAITLSGSVTTGGHSLDDIELKWWRSQIGLVQQEPFLFNDTIFKNVANGLVGSPWANETEERKRELVKEACAEAFADEFIDKLPERYDTVVGDGGARLSGGQRQRIAIARSIIKKPSILILDEATSAIDVRGEKIVQAALDKVAQGRTTITIAHRLSTIKKADKIIVLKKGKVVETGTHETLMGSDGGVYHGLVQAQALSLGEPISTNIDSDISLDESDSLTREKSQAKSVREAGKGSPEKPDKKKRNLFTSFGRFFYETSSHWYLMFLAVAFAAGAGAGLPIQSFLFASSINAFKYAGDSSKLMSEAEFWSLMWTVLAIGVGVVYLGGFMSSTMMATVVRAKYQKQYFETILYQKASFFDEEDHSHGTMTSRTKDDPQQLEELMGVNMTMVYIAIFSILGSVIIALSFTWKLALVAICVVLPITVAGSYFRLRYELQFEKMNNAVFAESSQFASESFGAFRTVTSLTLEDSITERFEKLCQGHVVTAYKKARWVSVIFGFSDSSTMACQTLIFYYGGRLLARGEVNVLAFFVCLMAIMNAGESSGQSLSFGPNAAQATAASNRILDARDSRLHDQVDDKPAFEDVEGGMKIELKNIGFKYPTRETPVFKNLNLTIEKGQFAALVGASGCGKTSIISLLERFYDLDHGQILCNDKDISELNIYSYRKHLSLVAQEATLFQGTIRENILLGVDPESVTEERLHDASRDASIHDFIVSLPEGYNTNIGSRGVSLSGGQKQRIAIARALIRDPNILLLDEATSSLDSESERLVQAAFERAGKGRTMVVVAHRLATVQNADVIFVLGEGKLLEKGSHAELLKKQGVYYQMCQSQALDR</sequence>
<dbReference type="InterPro" id="IPR039421">
    <property type="entry name" value="Type_1_exporter"/>
</dbReference>
<feature type="transmembrane region" description="Helical" evidence="11">
    <location>
        <begin position="233"/>
        <end position="254"/>
    </location>
</feature>
<dbReference type="Gene3D" id="3.40.50.300">
    <property type="entry name" value="P-loop containing nucleotide triphosphate hydrolases"/>
    <property type="match status" value="2"/>
</dbReference>
<evidence type="ECO:0000256" key="6">
    <source>
        <dbReference type="ARBA" id="ARBA00022741"/>
    </source>
</evidence>
<dbReference type="InterPro" id="IPR011527">
    <property type="entry name" value="ABC1_TM_dom"/>
</dbReference>
<feature type="domain" description="ABC transmembrane type-1" evidence="13">
    <location>
        <begin position="72"/>
        <end position="359"/>
    </location>
</feature>
<feature type="transmembrane region" description="Helical" evidence="11">
    <location>
        <begin position="207"/>
        <end position="227"/>
    </location>
</feature>
<evidence type="ECO:0000256" key="7">
    <source>
        <dbReference type="ARBA" id="ARBA00022840"/>
    </source>
</evidence>
<feature type="compositionally biased region" description="Polar residues" evidence="10">
    <location>
        <begin position="8"/>
        <end position="25"/>
    </location>
</feature>
<feature type="transmembrane region" description="Helical" evidence="11">
    <location>
        <begin position="345"/>
        <end position="363"/>
    </location>
</feature>
<dbReference type="SMART" id="SM00382">
    <property type="entry name" value="AAA"/>
    <property type="match status" value="2"/>
</dbReference>
<dbReference type="CDD" id="cd03249">
    <property type="entry name" value="ABC_MTABC3_MDL1_MDL2"/>
    <property type="match status" value="1"/>
</dbReference>
<dbReference type="InterPro" id="IPR027417">
    <property type="entry name" value="P-loop_NTPase"/>
</dbReference>
<dbReference type="EMBL" id="CABFNS010000784">
    <property type="protein sequence ID" value="VUC28350.1"/>
    <property type="molecule type" value="Genomic_DNA"/>
</dbReference>
<name>A0ABY6UC63_BIOOC</name>
<proteinExistence type="inferred from homology"/>
<evidence type="ECO:0000256" key="9">
    <source>
        <dbReference type="ARBA" id="ARBA00023136"/>
    </source>
</evidence>
<evidence type="ECO:0000256" key="3">
    <source>
        <dbReference type="ARBA" id="ARBA00022448"/>
    </source>
</evidence>
<evidence type="ECO:0000259" key="12">
    <source>
        <dbReference type="PROSITE" id="PS50893"/>
    </source>
</evidence>
<feature type="compositionally biased region" description="Basic and acidic residues" evidence="10">
    <location>
        <begin position="716"/>
        <end position="739"/>
    </location>
</feature>
<feature type="transmembrane region" description="Helical" evidence="11">
    <location>
        <begin position="760"/>
        <end position="786"/>
    </location>
</feature>
<dbReference type="InterPro" id="IPR036640">
    <property type="entry name" value="ABC1_TM_sf"/>
</dbReference>
<evidence type="ECO:0000313" key="14">
    <source>
        <dbReference type="EMBL" id="VUC28350.1"/>
    </source>
</evidence>
<feature type="region of interest" description="Disordered" evidence="10">
    <location>
        <begin position="474"/>
        <end position="507"/>
    </location>
</feature>
<evidence type="ECO:0000256" key="1">
    <source>
        <dbReference type="ARBA" id="ARBA00004141"/>
    </source>
</evidence>
<evidence type="ECO:0000313" key="15">
    <source>
        <dbReference type="Proteomes" id="UP000766486"/>
    </source>
</evidence>
<gene>
    <name evidence="14" type="ORF">CLO192961_LOCUS230558</name>
</gene>
<feature type="compositionally biased region" description="Acidic residues" evidence="10">
    <location>
        <begin position="482"/>
        <end position="494"/>
    </location>
</feature>
<keyword evidence="9 11" id="KW-0472">Membrane</keyword>